<protein>
    <recommendedName>
        <fullName evidence="3">p-aminobenzoate N-oxygenase AurF</fullName>
    </recommendedName>
</protein>
<dbReference type="InterPro" id="IPR009078">
    <property type="entry name" value="Ferritin-like_SF"/>
</dbReference>
<dbReference type="Pfam" id="PF11583">
    <property type="entry name" value="AurF"/>
    <property type="match status" value="1"/>
</dbReference>
<dbReference type="SUPFAM" id="SSF47240">
    <property type="entry name" value="Ferritin-like"/>
    <property type="match status" value="1"/>
</dbReference>
<accession>H1SIL4</accession>
<sequence length="368" mass="42526">MSAKGECMSSIHRYTLPVVQTGWSIGSQMSTEFNWEYDNENSKLLQLYETSKKQQWNATDRIDWSQELDPENPQELDDRMIPIYGTPLWEKMGKQDRIDVRRHQQAHSLSQFLHGEQGALMVSARIVQMVPEMDAKFYAATQTMDEARHVEAYSRLLHEKVGIIYPITSGLKSLLETILTDSRWDFCYLGMQVLVEGLALAAFQRIRDFSKNPLAASINAYVMQDEARHVAFGRTALRGYYPQLMEAERKEREDFVIEACYLMRDRFDQKEVWGRLGLPEEECAKAVRESETMRLFRQRLFSRIVPTVKDIGLWSPRVQAAFADMGAIEFADVDVEAQFAQDQKIAEEFDARRVVMESIEAAQADARH</sequence>
<dbReference type="Gene3D" id="1.10.620.20">
    <property type="entry name" value="Ribonucleotide Reductase, subunit A"/>
    <property type="match status" value="1"/>
</dbReference>
<gene>
    <name evidence="1" type="ORF">OR16_41691</name>
</gene>
<organism evidence="1 2">
    <name type="scientific">Cupriavidus basilensis OR16</name>
    <dbReference type="NCBI Taxonomy" id="1127483"/>
    <lineage>
        <taxon>Bacteria</taxon>
        <taxon>Pseudomonadati</taxon>
        <taxon>Pseudomonadota</taxon>
        <taxon>Betaproteobacteria</taxon>
        <taxon>Burkholderiales</taxon>
        <taxon>Burkholderiaceae</taxon>
        <taxon>Cupriavidus</taxon>
    </lineage>
</organism>
<evidence type="ECO:0008006" key="3">
    <source>
        <dbReference type="Google" id="ProtNLM"/>
    </source>
</evidence>
<dbReference type="InterPro" id="IPR025859">
    <property type="entry name" value="AurF/CmlI"/>
</dbReference>
<dbReference type="CDD" id="cd00657">
    <property type="entry name" value="Ferritin_like"/>
    <property type="match status" value="1"/>
</dbReference>
<name>H1SIL4_9BURK</name>
<dbReference type="Proteomes" id="UP000005808">
    <property type="component" value="Unassembled WGS sequence"/>
</dbReference>
<evidence type="ECO:0000313" key="1">
    <source>
        <dbReference type="EMBL" id="EHP37638.1"/>
    </source>
</evidence>
<dbReference type="InterPro" id="IPR012348">
    <property type="entry name" value="RNR-like"/>
</dbReference>
<proteinExistence type="predicted"/>
<reference evidence="1 2" key="1">
    <citation type="journal article" date="2012" name="J. Bacteriol.">
        <title>De Novo Genome Project of Cupriavidus basilensis OR16.</title>
        <authorList>
            <person name="Cserhati M."/>
            <person name="Kriszt B."/>
            <person name="Szoboszlay S."/>
            <person name="Toth A."/>
            <person name="Szabo I."/>
            <person name="Tancsics A."/>
            <person name="Nagy I."/>
            <person name="Horvath B."/>
            <person name="Nagy I."/>
            <person name="Kukolya J."/>
        </authorList>
    </citation>
    <scope>NUCLEOTIDE SEQUENCE [LARGE SCALE GENOMIC DNA]</scope>
    <source>
        <strain evidence="1 2">OR16</strain>
    </source>
</reference>
<evidence type="ECO:0000313" key="2">
    <source>
        <dbReference type="Proteomes" id="UP000005808"/>
    </source>
</evidence>
<comment type="caution">
    <text evidence="1">The sequence shown here is derived from an EMBL/GenBank/DDBJ whole genome shotgun (WGS) entry which is preliminary data.</text>
</comment>
<dbReference type="AlphaFoldDB" id="H1SIL4"/>
<dbReference type="EMBL" id="AHJE01000222">
    <property type="protein sequence ID" value="EHP37638.1"/>
    <property type="molecule type" value="Genomic_DNA"/>
</dbReference>
<dbReference type="GO" id="GO:0016491">
    <property type="term" value="F:oxidoreductase activity"/>
    <property type="evidence" value="ECO:0007669"/>
    <property type="project" value="InterPro"/>
</dbReference>
<dbReference type="PATRIC" id="fig|1127483.3.peg.8265"/>